<sequence>VHQSSFFKYIIWSNSPKHQTSQFSFVEDYQQIITLVKLESNRSGTHLNRIYTELYITEGKCEGVNIQHEVWQLETVSKMEAVHDTPIKCHEIFKVLPGQRRFIRVVLTNGIAGIGKTFSVQKFTLDWAEGLENQDVSLVILLSFRELNLIREKQYSLLRLLRDFDPTLHLIAAENLAVCKVLLIFDGLDESRLVLDFQNNEVVSDVTQTSSINMLLINLIKGNLLPSALLWITSRPAAANQIPPSYVDRVTEVRGFTDTQKEEYFRRRFTEESVSSRIISHIKASRSLHIMCHIPVFCWITATVLEHMLTTDQKQLPKTLTDMYSHFLLVQTKRKRQKYKNGHEMIQQEPRQINREVLLKLGRLAFEHLEKGNIMFYQEDLERCGLDVTEALVFSGLCTEIFKRERALFQKMIYCFVHLSVQEFLAAVYMVQCYLNKDIDVLATFLGEDWDTNSSEPGMDSFLSRVVDKSVNSGNGHLDLFVRFLHGLLLESNHHLLGGLLGWTASSPESIQTAINNLKKMNAYDISPDRSINIFHCLMEMNDHSVHQEIQEYLQSENRAEKKLTKTHCSALAYMLQMSEEVLHVLDPKKYNTSVDGRRRLLPAARNFNVLTIAIFVTLKIFSFSYMFIIKMLLSNTVHCIGRLSACGLSEKHCEVLSSALMANPSHLREMDLSENDYILDSGVKLLSVGLESPNCKLEILRLKNCSLSESCCNSLASALKSTSSHLRELDLSNNNYLKDSGVKVLSAGLESPHCGLETLRLDRCGLTENCCASLASALKCDPSSLRELELSNNDLQDSGVKLLCEGLESPHCRLEALRSVNMLPVL</sequence>
<feature type="transmembrane region" description="Helical" evidence="7">
    <location>
        <begin position="608"/>
        <end position="629"/>
    </location>
</feature>
<dbReference type="InterPro" id="IPR001611">
    <property type="entry name" value="Leu-rich_rpt"/>
</dbReference>
<keyword evidence="10" id="KW-1185">Reference proteome</keyword>
<dbReference type="GO" id="GO:0005737">
    <property type="term" value="C:cytoplasm"/>
    <property type="evidence" value="ECO:0007669"/>
    <property type="project" value="UniProtKB-SubCell"/>
</dbReference>
<accession>A0A3B4YTL0</accession>
<keyword evidence="5" id="KW-0547">Nucleotide-binding</keyword>
<evidence type="ECO:0000256" key="5">
    <source>
        <dbReference type="ARBA" id="ARBA00022741"/>
    </source>
</evidence>
<keyword evidence="7" id="KW-1133">Transmembrane helix</keyword>
<dbReference type="Gene3D" id="3.40.50.300">
    <property type="entry name" value="P-loop containing nucleotide triphosphate hydrolases"/>
    <property type="match status" value="1"/>
</dbReference>
<dbReference type="Gene3D" id="3.80.10.10">
    <property type="entry name" value="Ribonuclease Inhibitor"/>
    <property type="match status" value="1"/>
</dbReference>
<dbReference type="InterPro" id="IPR041267">
    <property type="entry name" value="NLRP_HD2"/>
</dbReference>
<dbReference type="Pfam" id="PF13516">
    <property type="entry name" value="LRR_6"/>
    <property type="match status" value="3"/>
</dbReference>
<dbReference type="Pfam" id="PF17779">
    <property type="entry name" value="WHD_NOD2"/>
    <property type="match status" value="1"/>
</dbReference>
<evidence type="ECO:0000313" key="9">
    <source>
        <dbReference type="Ensembl" id="ENSSLDP00000033117.1"/>
    </source>
</evidence>
<dbReference type="FunFam" id="3.40.50.300:FF:001524">
    <property type="entry name" value="Si:dkey-126g1.7"/>
    <property type="match status" value="1"/>
</dbReference>
<dbReference type="InterPro" id="IPR027417">
    <property type="entry name" value="P-loop_NTPase"/>
</dbReference>
<keyword evidence="6" id="KW-0067">ATP-binding</keyword>
<evidence type="ECO:0000256" key="2">
    <source>
        <dbReference type="ARBA" id="ARBA00022490"/>
    </source>
</evidence>
<dbReference type="SMART" id="SM01288">
    <property type="entry name" value="FISNA"/>
    <property type="match status" value="1"/>
</dbReference>
<organism evidence="9 10">
    <name type="scientific">Seriola lalandi dorsalis</name>
    <dbReference type="NCBI Taxonomy" id="1841481"/>
    <lineage>
        <taxon>Eukaryota</taxon>
        <taxon>Metazoa</taxon>
        <taxon>Chordata</taxon>
        <taxon>Craniata</taxon>
        <taxon>Vertebrata</taxon>
        <taxon>Euteleostomi</taxon>
        <taxon>Actinopterygii</taxon>
        <taxon>Neopterygii</taxon>
        <taxon>Teleostei</taxon>
        <taxon>Neoteleostei</taxon>
        <taxon>Acanthomorphata</taxon>
        <taxon>Carangaria</taxon>
        <taxon>Carangiformes</taxon>
        <taxon>Carangidae</taxon>
        <taxon>Seriola</taxon>
    </lineage>
</organism>
<dbReference type="GeneTree" id="ENSGT01070000253760"/>
<dbReference type="Proteomes" id="UP000261360">
    <property type="component" value="Unplaced"/>
</dbReference>
<keyword evidence="3" id="KW-0433">Leucine-rich repeat</keyword>
<dbReference type="AlphaFoldDB" id="A0A3B4YTL0"/>
<comment type="subcellular location">
    <subcellularLocation>
        <location evidence="1">Cytoplasm</location>
    </subcellularLocation>
</comment>
<dbReference type="Ensembl" id="ENSSLDT00000034041.1">
    <property type="protein sequence ID" value="ENSSLDP00000033117.1"/>
    <property type="gene ID" value="ENSSLDG00000025361.1"/>
</dbReference>
<dbReference type="Pfam" id="PF17776">
    <property type="entry name" value="NLRC4_HD2"/>
    <property type="match status" value="1"/>
</dbReference>
<dbReference type="PANTHER" id="PTHR24106">
    <property type="entry name" value="NACHT, LRR AND CARD DOMAINS-CONTAINING"/>
    <property type="match status" value="1"/>
</dbReference>
<proteinExistence type="predicted"/>
<evidence type="ECO:0000256" key="1">
    <source>
        <dbReference type="ARBA" id="ARBA00004496"/>
    </source>
</evidence>
<dbReference type="Pfam" id="PF05729">
    <property type="entry name" value="NACHT"/>
    <property type="match status" value="1"/>
</dbReference>
<evidence type="ECO:0000313" key="10">
    <source>
        <dbReference type="Proteomes" id="UP000261360"/>
    </source>
</evidence>
<name>A0A3B4YTL0_SERLL</name>
<evidence type="ECO:0000256" key="3">
    <source>
        <dbReference type="ARBA" id="ARBA00022614"/>
    </source>
</evidence>
<dbReference type="Pfam" id="PF14484">
    <property type="entry name" value="FISNA"/>
    <property type="match status" value="1"/>
</dbReference>
<keyword evidence="7" id="KW-0812">Transmembrane</keyword>
<feature type="domain" description="NACHT" evidence="8">
    <location>
        <begin position="104"/>
        <end position="238"/>
    </location>
</feature>
<evidence type="ECO:0000259" key="8">
    <source>
        <dbReference type="PROSITE" id="PS50837"/>
    </source>
</evidence>
<keyword evidence="2" id="KW-0963">Cytoplasm</keyword>
<dbReference type="InterPro" id="IPR029495">
    <property type="entry name" value="NACHT-assoc"/>
</dbReference>
<reference evidence="9" key="1">
    <citation type="submission" date="2025-08" db="UniProtKB">
        <authorList>
            <consortium name="Ensembl"/>
        </authorList>
    </citation>
    <scope>IDENTIFICATION</scope>
</reference>
<evidence type="ECO:0000256" key="4">
    <source>
        <dbReference type="ARBA" id="ARBA00022737"/>
    </source>
</evidence>
<dbReference type="GO" id="GO:0005524">
    <property type="term" value="F:ATP binding"/>
    <property type="evidence" value="ECO:0007669"/>
    <property type="project" value="UniProtKB-KW"/>
</dbReference>
<dbReference type="PROSITE" id="PS50837">
    <property type="entry name" value="NACHT"/>
    <property type="match status" value="1"/>
</dbReference>
<protein>
    <recommendedName>
        <fullName evidence="8">NACHT domain-containing protein</fullName>
    </recommendedName>
</protein>
<reference evidence="9" key="2">
    <citation type="submission" date="2025-09" db="UniProtKB">
        <authorList>
            <consortium name="Ensembl"/>
        </authorList>
    </citation>
    <scope>IDENTIFICATION</scope>
</reference>
<dbReference type="SUPFAM" id="SSF52047">
    <property type="entry name" value="RNI-like"/>
    <property type="match status" value="1"/>
</dbReference>
<keyword evidence="4" id="KW-0677">Repeat</keyword>
<dbReference type="SMART" id="SM00368">
    <property type="entry name" value="LRR_RI"/>
    <property type="match status" value="5"/>
</dbReference>
<keyword evidence="7" id="KW-0472">Membrane</keyword>
<evidence type="ECO:0000256" key="6">
    <source>
        <dbReference type="ARBA" id="ARBA00022840"/>
    </source>
</evidence>
<evidence type="ECO:0000256" key="7">
    <source>
        <dbReference type="SAM" id="Phobius"/>
    </source>
</evidence>
<dbReference type="InterPro" id="IPR041075">
    <property type="entry name" value="NOD1/2_WH"/>
</dbReference>
<dbReference type="InterPro" id="IPR007111">
    <property type="entry name" value="NACHT_NTPase"/>
</dbReference>
<dbReference type="InterPro" id="IPR051261">
    <property type="entry name" value="NLR"/>
</dbReference>
<dbReference type="InterPro" id="IPR032675">
    <property type="entry name" value="LRR_dom_sf"/>
</dbReference>